<evidence type="ECO:0000313" key="12">
    <source>
        <dbReference type="EMBL" id="MBM9432296.1"/>
    </source>
</evidence>
<keyword evidence="5" id="KW-0378">Hydrolase</keyword>
<organism evidence="12 13">
    <name type="scientific">Flaviflexus equikiangi</name>
    <dbReference type="NCBI Taxonomy" id="2758573"/>
    <lineage>
        <taxon>Bacteria</taxon>
        <taxon>Bacillati</taxon>
        <taxon>Actinomycetota</taxon>
        <taxon>Actinomycetes</taxon>
        <taxon>Actinomycetales</taxon>
        <taxon>Actinomycetaceae</taxon>
        <taxon>Flaviflexus</taxon>
    </lineage>
</organism>
<feature type="domain" description="Penicillin-binding protein transpeptidase" evidence="10">
    <location>
        <begin position="370"/>
        <end position="633"/>
    </location>
</feature>
<evidence type="ECO:0000256" key="3">
    <source>
        <dbReference type="ARBA" id="ARBA00022676"/>
    </source>
</evidence>
<dbReference type="InterPro" id="IPR001264">
    <property type="entry name" value="Glyco_trans_51"/>
</dbReference>
<gene>
    <name evidence="12" type="ORF">JVW63_01035</name>
</gene>
<evidence type="ECO:0000259" key="11">
    <source>
        <dbReference type="Pfam" id="PF00912"/>
    </source>
</evidence>
<protein>
    <submittedName>
        <fullName evidence="12">Penicillin-binding protein</fullName>
    </submittedName>
</protein>
<dbReference type="SUPFAM" id="SSF56601">
    <property type="entry name" value="beta-lactamase/transpeptidase-like"/>
    <property type="match status" value="1"/>
</dbReference>
<dbReference type="Proteomes" id="UP000705983">
    <property type="component" value="Unassembled WGS sequence"/>
</dbReference>
<dbReference type="SUPFAM" id="SSF53955">
    <property type="entry name" value="Lysozyme-like"/>
    <property type="match status" value="1"/>
</dbReference>
<feature type="region of interest" description="Disordered" evidence="9">
    <location>
        <begin position="697"/>
        <end position="758"/>
    </location>
</feature>
<feature type="compositionally biased region" description="Pro residues" evidence="9">
    <location>
        <begin position="710"/>
        <end position="726"/>
    </location>
</feature>
<evidence type="ECO:0000256" key="2">
    <source>
        <dbReference type="ARBA" id="ARBA00022670"/>
    </source>
</evidence>
<keyword evidence="13" id="KW-1185">Reference proteome</keyword>
<keyword evidence="3" id="KW-0328">Glycosyltransferase</keyword>
<dbReference type="EMBL" id="JAFFJS010000001">
    <property type="protein sequence ID" value="MBM9432296.1"/>
    <property type="molecule type" value="Genomic_DNA"/>
</dbReference>
<proteinExistence type="predicted"/>
<dbReference type="InterPro" id="IPR050396">
    <property type="entry name" value="Glycosyltr_51/Transpeptidase"/>
</dbReference>
<dbReference type="PANTHER" id="PTHR32282:SF33">
    <property type="entry name" value="PEPTIDOGLYCAN GLYCOSYLTRANSFERASE"/>
    <property type="match status" value="1"/>
</dbReference>
<keyword evidence="2" id="KW-0645">Protease</keyword>
<evidence type="ECO:0000256" key="1">
    <source>
        <dbReference type="ARBA" id="ARBA00022645"/>
    </source>
</evidence>
<accession>A0ABS2TFK7</accession>
<evidence type="ECO:0000256" key="4">
    <source>
        <dbReference type="ARBA" id="ARBA00022679"/>
    </source>
</evidence>
<keyword evidence="1" id="KW-0121">Carboxypeptidase</keyword>
<evidence type="ECO:0000256" key="6">
    <source>
        <dbReference type="ARBA" id="ARBA00023268"/>
    </source>
</evidence>
<keyword evidence="6" id="KW-0511">Multifunctional enzyme</keyword>
<evidence type="ECO:0000313" key="13">
    <source>
        <dbReference type="Proteomes" id="UP000705983"/>
    </source>
</evidence>
<evidence type="ECO:0000256" key="7">
    <source>
        <dbReference type="ARBA" id="ARBA00034000"/>
    </source>
</evidence>
<reference evidence="13" key="1">
    <citation type="submission" date="2021-02" db="EMBL/GenBank/DDBJ databases">
        <title>Leucobacter sp. CX169.</title>
        <authorList>
            <person name="Cheng Y."/>
        </authorList>
    </citation>
    <scope>NUCLEOTIDE SEQUENCE [LARGE SCALE GENOMIC DNA]</scope>
    <source>
        <strain evidence="13">JY899</strain>
    </source>
</reference>
<dbReference type="InterPro" id="IPR036950">
    <property type="entry name" value="PBP_transglycosylase"/>
</dbReference>
<comment type="catalytic activity">
    <reaction evidence="7">
        <text>Preferential cleavage: (Ac)2-L-Lys-D-Ala-|-D-Ala. Also transpeptidation of peptidyl-alanyl moieties that are N-acyl substituents of D-alanine.</text>
        <dbReference type="EC" id="3.4.16.4"/>
    </reaction>
</comment>
<dbReference type="PANTHER" id="PTHR32282">
    <property type="entry name" value="BINDING PROTEIN TRANSPEPTIDASE, PUTATIVE-RELATED"/>
    <property type="match status" value="1"/>
</dbReference>
<evidence type="ECO:0000256" key="9">
    <source>
        <dbReference type="SAM" id="MobiDB-lite"/>
    </source>
</evidence>
<evidence type="ECO:0000256" key="5">
    <source>
        <dbReference type="ARBA" id="ARBA00022801"/>
    </source>
</evidence>
<name>A0ABS2TFK7_9ACTO</name>
<dbReference type="RefSeq" id="WP_187995887.1">
    <property type="nucleotide sequence ID" value="NZ_JACEXG010000001.1"/>
</dbReference>
<dbReference type="Gene3D" id="1.10.3810.10">
    <property type="entry name" value="Biosynthetic peptidoglycan transglycosylase-like"/>
    <property type="match status" value="1"/>
</dbReference>
<comment type="catalytic activity">
    <reaction evidence="8">
        <text>[GlcNAc-(1-&gt;4)-Mur2Ac(oyl-L-Ala-gamma-D-Glu-L-Lys-D-Ala-D-Ala)](n)-di-trans,octa-cis-undecaprenyl diphosphate + beta-D-GlcNAc-(1-&gt;4)-Mur2Ac(oyl-L-Ala-gamma-D-Glu-L-Lys-D-Ala-D-Ala)-di-trans,octa-cis-undecaprenyl diphosphate = [GlcNAc-(1-&gt;4)-Mur2Ac(oyl-L-Ala-gamma-D-Glu-L-Lys-D-Ala-D-Ala)](n+1)-di-trans,octa-cis-undecaprenyl diphosphate + di-trans,octa-cis-undecaprenyl diphosphate + H(+)</text>
        <dbReference type="Rhea" id="RHEA:23708"/>
        <dbReference type="Rhea" id="RHEA-COMP:9602"/>
        <dbReference type="Rhea" id="RHEA-COMP:9603"/>
        <dbReference type="ChEBI" id="CHEBI:15378"/>
        <dbReference type="ChEBI" id="CHEBI:58405"/>
        <dbReference type="ChEBI" id="CHEBI:60033"/>
        <dbReference type="ChEBI" id="CHEBI:78435"/>
        <dbReference type="EC" id="2.4.99.28"/>
    </reaction>
</comment>
<feature type="compositionally biased region" description="Acidic residues" evidence="9">
    <location>
        <begin position="727"/>
        <end position="742"/>
    </location>
</feature>
<dbReference type="InterPro" id="IPR001460">
    <property type="entry name" value="PCN-bd_Tpept"/>
</dbReference>
<evidence type="ECO:0000259" key="10">
    <source>
        <dbReference type="Pfam" id="PF00905"/>
    </source>
</evidence>
<dbReference type="Pfam" id="PF00905">
    <property type="entry name" value="Transpeptidase"/>
    <property type="match status" value="1"/>
</dbReference>
<dbReference type="InterPro" id="IPR023346">
    <property type="entry name" value="Lysozyme-like_dom_sf"/>
</dbReference>
<feature type="domain" description="Glycosyl transferase family 51" evidence="11">
    <location>
        <begin position="75"/>
        <end position="262"/>
    </location>
</feature>
<dbReference type="Pfam" id="PF00912">
    <property type="entry name" value="Transgly"/>
    <property type="match status" value="1"/>
</dbReference>
<evidence type="ECO:0000256" key="8">
    <source>
        <dbReference type="ARBA" id="ARBA00049902"/>
    </source>
</evidence>
<dbReference type="InterPro" id="IPR012338">
    <property type="entry name" value="Beta-lactam/transpept-like"/>
</dbReference>
<comment type="caution">
    <text evidence="12">The sequence shown here is derived from an EMBL/GenBank/DDBJ whole genome shotgun (WGS) entry which is preliminary data.</text>
</comment>
<dbReference type="Gene3D" id="3.40.710.10">
    <property type="entry name" value="DD-peptidase/beta-lactamase superfamily"/>
    <property type="match status" value="1"/>
</dbReference>
<keyword evidence="4" id="KW-0808">Transferase</keyword>
<sequence>MSSSPQTTPARMVSALLAFLLACTAGGFVLAGLAMPLVAATGTVSNATTSLFDDLPTELTFTEPSEQSVILAADGTELARFYAENRVLVASEDISQHLKNAVVAIEDERFFEHNGIDPQGLIGAAFNNFTGGQLAGGSTITQQYVKNLLIEEGRNSNDPDLIAQATERSLARKLSEARTAMAIEKQMEKDEILTGYINIAMFGPSQYGAEAASQYFFSVPASELSIPQAAMLAGITQSPARWNPISNPDEAKNRRDTVLAKMYELGYITEDEFRESVNLPIADMLNVSAPVNGCESAGISVYFCEYVVKDLLASESWGDSQEDRLNQLYRGGLVIHTTLDTSKQQAAFDAVTTYVPVNDPSSVEMAMSSVEPGTGKIVSMVQNTNYGSATPEDPNATTVNLNVGMDRGGGYGFQSGSTFKVYTLIEWIRAGRGLDELVDASRDTYTRDDWTISCAPEYADAYNPSNIEGIGSGMMTVLESTKRSVNLSFIDMASQLDLCNIVGVAEQMGVRSGNGAALTPNPSSVLGSNNVTPLSTANSMATLASGGIMCEPLSFTKIENQDGDVIADISPSCVRVLDEDVADTTTSALQTVVSPGGTGFRAEIPGHDAAGKTGTANMDYHAWFMGYTSHEASAIWLGHMEGNISMFYTTINGQYNIEVYGGLYPAQVFSAYHTRILEGVAPVPFSLQTVAANENGATVLPQGRDNPAIRPVPVPEPEPQPEPEPAPSEESDPAPPVEEDTQPDQNPGEGDVDEGDGE</sequence>